<reference evidence="2 3" key="1">
    <citation type="submission" date="2021-06" db="EMBL/GenBank/DDBJ databases">
        <authorList>
            <person name="Palmer J.M."/>
        </authorList>
    </citation>
    <scope>NUCLEOTIDE SEQUENCE [LARGE SCALE GENOMIC DNA]</scope>
    <source>
        <strain evidence="2 3">AS_MEX2019</strain>
        <tissue evidence="2">Muscle</tissue>
    </source>
</reference>
<dbReference type="EMBL" id="JAHRIP010019224">
    <property type="protein sequence ID" value="MEQ2286995.1"/>
    <property type="molecule type" value="Genomic_DNA"/>
</dbReference>
<evidence type="ECO:0000256" key="1">
    <source>
        <dbReference type="SAM" id="MobiDB-lite"/>
    </source>
</evidence>
<sequence>METGRKPQPRPVPALPNPSYSSPDSHPERVGSTWSKRTRQPEPPQDAHEFPHRVTPNQDTDIEHMSPDPNAMNPLPTGAHPTGELHLRKADIDKPTQPAPATSCPHHKVHCAGKARQGPGAMPPQPPPTGAKGQTSLSTAPTTEPLTHTKMGQTHLAGAPRPPESTQGRCPPPRPPQPHKHTTSPPLQHNPGRNINQLSTIIAAQPIQMPVTPYPRRGHNKPTPHALQSVRGKHPHAG</sequence>
<keyword evidence="3" id="KW-1185">Reference proteome</keyword>
<feature type="region of interest" description="Disordered" evidence="1">
    <location>
        <begin position="1"/>
        <end position="197"/>
    </location>
</feature>
<accession>A0ABV0XZX2</accession>
<gene>
    <name evidence="2" type="ORF">AMECASPLE_007989</name>
</gene>
<feature type="region of interest" description="Disordered" evidence="1">
    <location>
        <begin position="209"/>
        <end position="238"/>
    </location>
</feature>
<evidence type="ECO:0000313" key="3">
    <source>
        <dbReference type="Proteomes" id="UP001469553"/>
    </source>
</evidence>
<feature type="compositionally biased region" description="Polar residues" evidence="1">
    <location>
        <begin position="135"/>
        <end position="152"/>
    </location>
</feature>
<feature type="compositionally biased region" description="Polar residues" evidence="1">
    <location>
        <begin position="183"/>
        <end position="197"/>
    </location>
</feature>
<protein>
    <submittedName>
        <fullName evidence="2">Uncharacterized protein</fullName>
    </submittedName>
</protein>
<name>A0ABV0XZX2_9TELE</name>
<evidence type="ECO:0000313" key="2">
    <source>
        <dbReference type="EMBL" id="MEQ2286995.1"/>
    </source>
</evidence>
<proteinExistence type="predicted"/>
<feature type="compositionally biased region" description="Basic and acidic residues" evidence="1">
    <location>
        <begin position="83"/>
        <end position="94"/>
    </location>
</feature>
<dbReference type="Proteomes" id="UP001469553">
    <property type="component" value="Unassembled WGS sequence"/>
</dbReference>
<organism evidence="2 3">
    <name type="scientific">Ameca splendens</name>
    <dbReference type="NCBI Taxonomy" id="208324"/>
    <lineage>
        <taxon>Eukaryota</taxon>
        <taxon>Metazoa</taxon>
        <taxon>Chordata</taxon>
        <taxon>Craniata</taxon>
        <taxon>Vertebrata</taxon>
        <taxon>Euteleostomi</taxon>
        <taxon>Actinopterygii</taxon>
        <taxon>Neopterygii</taxon>
        <taxon>Teleostei</taxon>
        <taxon>Neoteleostei</taxon>
        <taxon>Acanthomorphata</taxon>
        <taxon>Ovalentaria</taxon>
        <taxon>Atherinomorphae</taxon>
        <taxon>Cyprinodontiformes</taxon>
        <taxon>Goodeidae</taxon>
        <taxon>Ameca</taxon>
    </lineage>
</organism>
<comment type="caution">
    <text evidence="2">The sequence shown here is derived from an EMBL/GenBank/DDBJ whole genome shotgun (WGS) entry which is preliminary data.</text>
</comment>